<evidence type="ECO:0000313" key="13">
    <source>
        <dbReference type="EMBL" id="KAF1851164.1"/>
    </source>
</evidence>
<keyword evidence="4" id="KW-0813">Transport</keyword>
<sequence>MAPRPSITGFDPRKFAAAAGNGTRGDPWARYEQWRYTGPFSRFNRFKGSFPGLGIATVAFAGYLVAEQMLFKDEHSAHHEGHHEEEHK</sequence>
<dbReference type="PANTHER" id="PTHR15082">
    <property type="entry name" value="NADH-UBIQUINONE OXIDOREDUCTASE B12 SUBUNIT"/>
    <property type="match status" value="1"/>
</dbReference>
<proteinExistence type="inferred from homology"/>
<dbReference type="InterPro" id="IPR012576">
    <property type="entry name" value="NDUFB3"/>
</dbReference>
<dbReference type="GeneID" id="63853648"/>
<evidence type="ECO:0008006" key="15">
    <source>
        <dbReference type="Google" id="ProtNLM"/>
    </source>
</evidence>
<evidence type="ECO:0000256" key="5">
    <source>
        <dbReference type="ARBA" id="ARBA00022660"/>
    </source>
</evidence>
<comment type="subcellular location">
    <subcellularLocation>
        <location evidence="2">Mitochondrion inner membrane</location>
        <topology evidence="2">Single-pass membrane protein</topology>
        <orientation evidence="2">Matrix side</orientation>
    </subcellularLocation>
</comment>
<evidence type="ECO:0000256" key="6">
    <source>
        <dbReference type="ARBA" id="ARBA00022692"/>
    </source>
</evidence>
<keyword evidence="6" id="KW-0812">Transmembrane</keyword>
<comment type="caution">
    <text evidence="13">The sequence shown here is derived from an EMBL/GenBank/DDBJ whole genome shotgun (WGS) entry which is preliminary data.</text>
</comment>
<evidence type="ECO:0000256" key="1">
    <source>
        <dbReference type="ARBA" id="ARBA00003195"/>
    </source>
</evidence>
<keyword evidence="8" id="KW-0249">Electron transport</keyword>
<evidence type="ECO:0000256" key="7">
    <source>
        <dbReference type="ARBA" id="ARBA00022792"/>
    </source>
</evidence>
<name>A0A9P4LEK0_9PLEO</name>
<dbReference type="GO" id="GO:0005743">
    <property type="term" value="C:mitochondrial inner membrane"/>
    <property type="evidence" value="ECO:0007669"/>
    <property type="project" value="UniProtKB-SubCell"/>
</dbReference>
<dbReference type="Pfam" id="PF08122">
    <property type="entry name" value="NDUF_B12"/>
    <property type="match status" value="1"/>
</dbReference>
<evidence type="ECO:0000256" key="8">
    <source>
        <dbReference type="ARBA" id="ARBA00022982"/>
    </source>
</evidence>
<evidence type="ECO:0000256" key="3">
    <source>
        <dbReference type="ARBA" id="ARBA00005667"/>
    </source>
</evidence>
<dbReference type="EMBL" id="ML976614">
    <property type="protein sequence ID" value="KAF1851164.1"/>
    <property type="molecule type" value="Genomic_DNA"/>
</dbReference>
<reference evidence="13" key="1">
    <citation type="submission" date="2020-01" db="EMBL/GenBank/DDBJ databases">
        <authorList>
            <consortium name="DOE Joint Genome Institute"/>
            <person name="Haridas S."/>
            <person name="Albert R."/>
            <person name="Binder M."/>
            <person name="Bloem J."/>
            <person name="Labutti K."/>
            <person name="Salamov A."/>
            <person name="Andreopoulos B."/>
            <person name="Baker S.E."/>
            <person name="Barry K."/>
            <person name="Bills G."/>
            <person name="Bluhm B.H."/>
            <person name="Cannon C."/>
            <person name="Castanera R."/>
            <person name="Culley D.E."/>
            <person name="Daum C."/>
            <person name="Ezra D."/>
            <person name="Gonzalez J.B."/>
            <person name="Henrissat B."/>
            <person name="Kuo A."/>
            <person name="Liang C."/>
            <person name="Lipzen A."/>
            <person name="Lutzoni F."/>
            <person name="Magnuson J."/>
            <person name="Mondo S."/>
            <person name="Nolan M."/>
            <person name="Ohm R."/>
            <person name="Pangilinan J."/>
            <person name="Park H.-J."/>
            <person name="Ramirez L."/>
            <person name="Alfaro M."/>
            <person name="Sun H."/>
            <person name="Tritt A."/>
            <person name="Yoshinaga Y."/>
            <person name="Zwiers L.-H."/>
            <person name="Turgeon B.G."/>
            <person name="Goodwin S.B."/>
            <person name="Spatafora J.W."/>
            <person name="Crous P.W."/>
            <person name="Grigoriev I.V."/>
        </authorList>
    </citation>
    <scope>NUCLEOTIDE SEQUENCE</scope>
    <source>
        <strain evidence="13">CBS 394.84</strain>
    </source>
</reference>
<organism evidence="13 14">
    <name type="scientific">Cucurbitaria berberidis CBS 394.84</name>
    <dbReference type="NCBI Taxonomy" id="1168544"/>
    <lineage>
        <taxon>Eukaryota</taxon>
        <taxon>Fungi</taxon>
        <taxon>Dikarya</taxon>
        <taxon>Ascomycota</taxon>
        <taxon>Pezizomycotina</taxon>
        <taxon>Dothideomycetes</taxon>
        <taxon>Pleosporomycetidae</taxon>
        <taxon>Pleosporales</taxon>
        <taxon>Pleosporineae</taxon>
        <taxon>Cucurbitariaceae</taxon>
        <taxon>Cucurbitaria</taxon>
    </lineage>
</organism>
<evidence type="ECO:0000256" key="2">
    <source>
        <dbReference type="ARBA" id="ARBA00004298"/>
    </source>
</evidence>
<dbReference type="PANTHER" id="PTHR15082:SF2">
    <property type="entry name" value="NADH DEHYDROGENASE [UBIQUINONE] 1 BETA SUBCOMPLEX SUBUNIT 3"/>
    <property type="match status" value="1"/>
</dbReference>
<keyword evidence="9" id="KW-1133">Transmembrane helix</keyword>
<protein>
    <recommendedName>
        <fullName evidence="15">NADH-ubiquinone oxidoreductase B12 subunit</fullName>
    </recommendedName>
</protein>
<comment type="function">
    <text evidence="1">Accessory subunit of the mitochondrial membrane respiratory chain NADH dehydrogenase (Complex I), that is believed not to be involved in catalysis. Complex I functions in the transfer of electrons from NADH to the respiratory chain. The immediate electron acceptor for the enzyme is believed to be ubiquinone.</text>
</comment>
<keyword evidence="10" id="KW-0496">Mitochondrion</keyword>
<keyword evidence="7" id="KW-0999">Mitochondrion inner membrane</keyword>
<evidence type="ECO:0000256" key="4">
    <source>
        <dbReference type="ARBA" id="ARBA00022448"/>
    </source>
</evidence>
<dbReference type="AlphaFoldDB" id="A0A9P4LEK0"/>
<evidence type="ECO:0000256" key="11">
    <source>
        <dbReference type="ARBA" id="ARBA00023136"/>
    </source>
</evidence>
<keyword evidence="14" id="KW-1185">Reference proteome</keyword>
<dbReference type="Proteomes" id="UP000800039">
    <property type="component" value="Unassembled WGS sequence"/>
</dbReference>
<dbReference type="RefSeq" id="XP_040793727.1">
    <property type="nucleotide sequence ID" value="XM_040936398.1"/>
</dbReference>
<dbReference type="GO" id="GO:0032981">
    <property type="term" value="P:mitochondrial respiratory chain complex I assembly"/>
    <property type="evidence" value="ECO:0007669"/>
    <property type="project" value="TreeGrafter"/>
</dbReference>
<evidence type="ECO:0000256" key="10">
    <source>
        <dbReference type="ARBA" id="ARBA00023128"/>
    </source>
</evidence>
<dbReference type="OrthoDB" id="521512at2759"/>
<evidence type="ECO:0000256" key="9">
    <source>
        <dbReference type="ARBA" id="ARBA00022989"/>
    </source>
</evidence>
<dbReference type="GO" id="GO:0022900">
    <property type="term" value="P:electron transport chain"/>
    <property type="evidence" value="ECO:0007669"/>
    <property type="project" value="InterPro"/>
</dbReference>
<evidence type="ECO:0000256" key="12">
    <source>
        <dbReference type="SAM" id="MobiDB-lite"/>
    </source>
</evidence>
<accession>A0A9P4LEK0</accession>
<evidence type="ECO:0000313" key="14">
    <source>
        <dbReference type="Proteomes" id="UP000800039"/>
    </source>
</evidence>
<comment type="similarity">
    <text evidence="3">Belongs to the complex I NDUFB3 subunit family.</text>
</comment>
<gene>
    <name evidence="13" type="ORF">K460DRAFT_401189</name>
</gene>
<feature type="region of interest" description="Disordered" evidence="12">
    <location>
        <begin position="1"/>
        <end position="23"/>
    </location>
</feature>
<keyword evidence="11" id="KW-0472">Membrane</keyword>
<keyword evidence="5" id="KW-0679">Respiratory chain</keyword>